<dbReference type="PANTHER" id="PTHR31809:SF0">
    <property type="entry name" value="BUD13 HOMOLOG"/>
    <property type="match status" value="1"/>
</dbReference>
<dbReference type="PhylomeDB" id="H0GG40"/>
<evidence type="ECO:0000313" key="5">
    <source>
        <dbReference type="Proteomes" id="UP000009009"/>
    </source>
</evidence>
<dbReference type="HOGENOM" id="CLU_086127_0_0_1"/>
<dbReference type="GO" id="GO:0000398">
    <property type="term" value="P:mRNA splicing, via spliceosome"/>
    <property type="evidence" value="ECO:0007669"/>
    <property type="project" value="TreeGrafter"/>
</dbReference>
<feature type="compositionally biased region" description="Basic and acidic residues" evidence="3">
    <location>
        <begin position="133"/>
        <end position="150"/>
    </location>
</feature>
<comment type="similarity">
    <text evidence="1">Belongs to the CWC26 family.</text>
</comment>
<dbReference type="AlphaFoldDB" id="H0GG40"/>
<evidence type="ECO:0000313" key="4">
    <source>
        <dbReference type="EMBL" id="EHN07280.1"/>
    </source>
</evidence>
<dbReference type="GO" id="GO:0005684">
    <property type="term" value="C:U2-type spliceosomal complex"/>
    <property type="evidence" value="ECO:0007669"/>
    <property type="project" value="TreeGrafter"/>
</dbReference>
<gene>
    <name evidence="4" type="ORF">VIN7_1654</name>
</gene>
<dbReference type="EMBL" id="AGVY01000022">
    <property type="protein sequence ID" value="EHN07280.1"/>
    <property type="molecule type" value="Genomic_DNA"/>
</dbReference>
<keyword evidence="5" id="KW-1185">Reference proteome</keyword>
<evidence type="ECO:0000256" key="1">
    <source>
        <dbReference type="ARBA" id="ARBA00011069"/>
    </source>
</evidence>
<dbReference type="InterPro" id="IPR051112">
    <property type="entry name" value="CWC26_splicing_factor"/>
</dbReference>
<dbReference type="Pfam" id="PF09736">
    <property type="entry name" value="Bud13"/>
    <property type="match status" value="1"/>
</dbReference>
<feature type="region of interest" description="Disordered" evidence="3">
    <location>
        <begin position="25"/>
        <end position="49"/>
    </location>
</feature>
<evidence type="ECO:0000256" key="2">
    <source>
        <dbReference type="ARBA" id="ARBA00020644"/>
    </source>
</evidence>
<sequence>MVEDNNRTFITWHCISIYQRLMGPRNPKIKTKKKKKESKSDANSDKTSLIVKERLSTLQQEQEKSGVASFSKFDKQKSKNIWKNLETNELSHAITHPSASSIAGNESKNDLKEIRAQEPLVTVADKSKTRKTIYRDAQGHKIQEDSKIDDSSFSQSKYEDEKAAEREQYLKNLNMGDVQKLGINVDAHDKKKNQTASSLTIEDPAITFTHDKERTVKTSLLGRKLYDKPAPENRFAIMPGSRWDGVHRSNGFEEKWFAKQNEINEKKVQSYTLQEDY</sequence>
<dbReference type="PANTHER" id="PTHR31809">
    <property type="entry name" value="BUD13 HOMOLOG"/>
    <property type="match status" value="1"/>
</dbReference>
<protein>
    <recommendedName>
        <fullName evidence="2">Pre-mRNA-splicing factor CWC26</fullName>
    </recommendedName>
</protein>
<comment type="caution">
    <text evidence="4">The sequence shown here is derived from an EMBL/GenBank/DDBJ whole genome shotgun (WGS) entry which is preliminary data.</text>
</comment>
<dbReference type="GO" id="GO:0003723">
    <property type="term" value="F:RNA binding"/>
    <property type="evidence" value="ECO:0007669"/>
    <property type="project" value="TreeGrafter"/>
</dbReference>
<dbReference type="InterPro" id="IPR018609">
    <property type="entry name" value="Bud13"/>
</dbReference>
<feature type="region of interest" description="Disordered" evidence="3">
    <location>
        <begin position="132"/>
        <end position="161"/>
    </location>
</feature>
<evidence type="ECO:0000256" key="3">
    <source>
        <dbReference type="SAM" id="MobiDB-lite"/>
    </source>
</evidence>
<proteinExistence type="inferred from homology"/>
<reference evidence="4 5" key="1">
    <citation type="journal article" date="2012" name="FEMS Yeast Res.">
        <title>The genome sequence of the wine yeast VIN7 reveals an allotriploid hybrid genome with Saccharomyces cerevisiae and Saccharomyces kudriavzevii origins.</title>
        <authorList>
            <person name="Borneman A.R."/>
            <person name="Desany B.A."/>
            <person name="Riches D."/>
            <person name="Affourtit J.P."/>
            <person name="Forgan A.H."/>
            <person name="Pretorius I.S."/>
            <person name="Egholm M."/>
            <person name="Chambers P.J."/>
        </authorList>
    </citation>
    <scope>NUCLEOTIDE SEQUENCE [LARGE SCALE GENOMIC DNA]</scope>
    <source>
        <strain evidence="4 5">VIN7</strain>
    </source>
</reference>
<dbReference type="GO" id="GO:0070274">
    <property type="term" value="C:RES complex"/>
    <property type="evidence" value="ECO:0007669"/>
    <property type="project" value="TreeGrafter"/>
</dbReference>
<accession>H0GG40</accession>
<name>H0GG40_SACCK</name>
<dbReference type="OrthoDB" id="6022at2759"/>
<feature type="compositionally biased region" description="Basic residues" evidence="3">
    <location>
        <begin position="27"/>
        <end position="37"/>
    </location>
</feature>
<dbReference type="Proteomes" id="UP000009009">
    <property type="component" value="Unassembled WGS sequence"/>
</dbReference>
<organism evidence="4 5">
    <name type="scientific">Saccharomyces cerevisiae x Saccharomyces kudriavzevii (strain VIN7)</name>
    <name type="common">Yeast</name>
    <dbReference type="NCBI Taxonomy" id="1095631"/>
    <lineage>
        <taxon>Eukaryota</taxon>
        <taxon>Fungi</taxon>
        <taxon>Dikarya</taxon>
        <taxon>Ascomycota</taxon>
        <taxon>Saccharomycotina</taxon>
        <taxon>Saccharomycetes</taxon>
        <taxon>Saccharomycetales</taxon>
        <taxon>Saccharomycetaceae</taxon>
        <taxon>Saccharomyces</taxon>
    </lineage>
</organism>